<proteinExistence type="predicted"/>
<gene>
    <name evidence="1" type="ORF">PHYPA_014396</name>
</gene>
<dbReference type="Proteomes" id="UP000006727">
    <property type="component" value="Chromosome 11"/>
</dbReference>
<protein>
    <submittedName>
        <fullName evidence="1 2">Uncharacterized protein</fullName>
    </submittedName>
</protein>
<accession>A0A2K1JSW4</accession>
<dbReference type="Gramene" id="Pp3c11_440V3.2">
    <property type="protein sequence ID" value="PAC:32957168.CDS.1"/>
    <property type="gene ID" value="Pp3c11_440"/>
</dbReference>
<evidence type="ECO:0000313" key="2">
    <source>
        <dbReference type="EnsemblPlants" id="PAC:32957167.CDS.1"/>
    </source>
</evidence>
<dbReference type="EnsemblPlants" id="Pp3c11_440V3.2">
    <property type="protein sequence ID" value="PAC:32957168.CDS.1"/>
    <property type="gene ID" value="Pp3c11_440"/>
</dbReference>
<reference evidence="1 3" key="2">
    <citation type="journal article" date="2018" name="Plant J.">
        <title>The Physcomitrella patens chromosome-scale assembly reveals moss genome structure and evolution.</title>
        <authorList>
            <person name="Lang D."/>
            <person name="Ullrich K.K."/>
            <person name="Murat F."/>
            <person name="Fuchs J."/>
            <person name="Jenkins J."/>
            <person name="Haas F.B."/>
            <person name="Piednoel M."/>
            <person name="Gundlach H."/>
            <person name="Van Bel M."/>
            <person name="Meyberg R."/>
            <person name="Vives C."/>
            <person name="Morata J."/>
            <person name="Symeonidi A."/>
            <person name="Hiss M."/>
            <person name="Muchero W."/>
            <person name="Kamisugi Y."/>
            <person name="Saleh O."/>
            <person name="Blanc G."/>
            <person name="Decker E.L."/>
            <person name="van Gessel N."/>
            <person name="Grimwood J."/>
            <person name="Hayes R.D."/>
            <person name="Graham S.W."/>
            <person name="Gunter L.E."/>
            <person name="McDaniel S.F."/>
            <person name="Hoernstein S.N.W."/>
            <person name="Larsson A."/>
            <person name="Li F.W."/>
            <person name="Perroud P.F."/>
            <person name="Phillips J."/>
            <person name="Ranjan P."/>
            <person name="Rokshar D.S."/>
            <person name="Rothfels C.J."/>
            <person name="Schneider L."/>
            <person name="Shu S."/>
            <person name="Stevenson D.W."/>
            <person name="Thummler F."/>
            <person name="Tillich M."/>
            <person name="Villarreal Aguilar J.C."/>
            <person name="Widiez T."/>
            <person name="Wong G.K."/>
            <person name="Wymore A."/>
            <person name="Zhang Y."/>
            <person name="Zimmer A.D."/>
            <person name="Quatrano R.S."/>
            <person name="Mayer K.F.X."/>
            <person name="Goodstein D."/>
            <person name="Casacuberta J.M."/>
            <person name="Vandepoele K."/>
            <person name="Reski R."/>
            <person name="Cuming A.C."/>
            <person name="Tuskan G.A."/>
            <person name="Maumus F."/>
            <person name="Salse J."/>
            <person name="Schmutz J."/>
            <person name="Rensing S.A."/>
        </authorList>
    </citation>
    <scope>NUCLEOTIDE SEQUENCE [LARGE SCALE GENOMIC DNA]</scope>
    <source>
        <strain evidence="2 3">cv. Gransden 2004</strain>
    </source>
</reference>
<evidence type="ECO:0000313" key="3">
    <source>
        <dbReference type="Proteomes" id="UP000006727"/>
    </source>
</evidence>
<keyword evidence="3" id="KW-1185">Reference proteome</keyword>
<reference evidence="2" key="3">
    <citation type="submission" date="2020-12" db="UniProtKB">
        <authorList>
            <consortium name="EnsemblPlants"/>
        </authorList>
    </citation>
    <scope>IDENTIFICATION</scope>
</reference>
<name>A0A2K1JSW4_PHYPA</name>
<dbReference type="InParanoid" id="A0A2K1JSW4"/>
<reference evidence="1 3" key="1">
    <citation type="journal article" date="2008" name="Science">
        <title>The Physcomitrella genome reveals evolutionary insights into the conquest of land by plants.</title>
        <authorList>
            <person name="Rensing S."/>
            <person name="Lang D."/>
            <person name="Zimmer A."/>
            <person name="Terry A."/>
            <person name="Salamov A."/>
            <person name="Shapiro H."/>
            <person name="Nishiyama T."/>
            <person name="Perroud P.-F."/>
            <person name="Lindquist E."/>
            <person name="Kamisugi Y."/>
            <person name="Tanahashi T."/>
            <person name="Sakakibara K."/>
            <person name="Fujita T."/>
            <person name="Oishi K."/>
            <person name="Shin-I T."/>
            <person name="Kuroki Y."/>
            <person name="Toyoda A."/>
            <person name="Suzuki Y."/>
            <person name="Hashimoto A."/>
            <person name="Yamaguchi K."/>
            <person name="Sugano A."/>
            <person name="Kohara Y."/>
            <person name="Fujiyama A."/>
            <person name="Anterola A."/>
            <person name="Aoki S."/>
            <person name="Ashton N."/>
            <person name="Barbazuk W.B."/>
            <person name="Barker E."/>
            <person name="Bennetzen J."/>
            <person name="Bezanilla M."/>
            <person name="Blankenship R."/>
            <person name="Cho S.H."/>
            <person name="Dutcher S."/>
            <person name="Estelle M."/>
            <person name="Fawcett J.A."/>
            <person name="Gundlach H."/>
            <person name="Hanada K."/>
            <person name="Heyl A."/>
            <person name="Hicks K.A."/>
            <person name="Hugh J."/>
            <person name="Lohr M."/>
            <person name="Mayer K."/>
            <person name="Melkozernov A."/>
            <person name="Murata T."/>
            <person name="Nelson D."/>
            <person name="Pils B."/>
            <person name="Prigge M."/>
            <person name="Reiss B."/>
            <person name="Renner T."/>
            <person name="Rombauts S."/>
            <person name="Rushton P."/>
            <person name="Sanderfoot A."/>
            <person name="Schween G."/>
            <person name="Shiu S.-H."/>
            <person name="Stueber K."/>
            <person name="Theodoulou F.L."/>
            <person name="Tu H."/>
            <person name="Van de Peer Y."/>
            <person name="Verrier P.J."/>
            <person name="Waters E."/>
            <person name="Wood A."/>
            <person name="Yang L."/>
            <person name="Cove D."/>
            <person name="Cuming A."/>
            <person name="Hasebe M."/>
            <person name="Lucas S."/>
            <person name="Mishler D.B."/>
            <person name="Reski R."/>
            <person name="Grigoriev I."/>
            <person name="Quatrano R.S."/>
            <person name="Boore J.L."/>
        </authorList>
    </citation>
    <scope>NUCLEOTIDE SEQUENCE [LARGE SCALE GENOMIC DNA]</scope>
    <source>
        <strain evidence="2 3">cv. Gransden 2004</strain>
    </source>
</reference>
<dbReference type="EMBL" id="ABEU02000011">
    <property type="protein sequence ID" value="PNR44627.1"/>
    <property type="molecule type" value="Genomic_DNA"/>
</dbReference>
<sequence length="57" mass="6364">MVIQFSHTELGDVRKGDNFKLDVTCMVAQFFQTELDNGILGLPNVTLSLASLECKLY</sequence>
<evidence type="ECO:0000313" key="1">
    <source>
        <dbReference type="EMBL" id="PNR44627.1"/>
    </source>
</evidence>
<dbReference type="EnsemblPlants" id="Pp3c11_440V3.1">
    <property type="protein sequence ID" value="PAC:32957167.CDS.1"/>
    <property type="gene ID" value="Pp3c11_440"/>
</dbReference>
<dbReference type="Gramene" id="Pp3c11_440V3.1">
    <property type="protein sequence ID" value="PAC:32957167.CDS.1"/>
    <property type="gene ID" value="Pp3c11_440"/>
</dbReference>
<organism evidence="1">
    <name type="scientific">Physcomitrium patens</name>
    <name type="common">Spreading-leaved earth moss</name>
    <name type="synonym">Physcomitrella patens</name>
    <dbReference type="NCBI Taxonomy" id="3218"/>
    <lineage>
        <taxon>Eukaryota</taxon>
        <taxon>Viridiplantae</taxon>
        <taxon>Streptophyta</taxon>
        <taxon>Embryophyta</taxon>
        <taxon>Bryophyta</taxon>
        <taxon>Bryophytina</taxon>
        <taxon>Bryopsida</taxon>
        <taxon>Funariidae</taxon>
        <taxon>Funariales</taxon>
        <taxon>Funariaceae</taxon>
        <taxon>Physcomitrium</taxon>
    </lineage>
</organism>
<dbReference type="AlphaFoldDB" id="A0A2K1JSW4"/>